<evidence type="ECO:0000256" key="1">
    <source>
        <dbReference type="SAM" id="MobiDB-lite"/>
    </source>
</evidence>
<proteinExistence type="predicted"/>
<organism evidence="2 3">
    <name type="scientific">Portunus trituberculatus</name>
    <name type="common">Swimming crab</name>
    <name type="synonym">Neptunus trituberculatus</name>
    <dbReference type="NCBI Taxonomy" id="210409"/>
    <lineage>
        <taxon>Eukaryota</taxon>
        <taxon>Metazoa</taxon>
        <taxon>Ecdysozoa</taxon>
        <taxon>Arthropoda</taxon>
        <taxon>Crustacea</taxon>
        <taxon>Multicrustacea</taxon>
        <taxon>Malacostraca</taxon>
        <taxon>Eumalacostraca</taxon>
        <taxon>Eucarida</taxon>
        <taxon>Decapoda</taxon>
        <taxon>Pleocyemata</taxon>
        <taxon>Brachyura</taxon>
        <taxon>Eubrachyura</taxon>
        <taxon>Portunoidea</taxon>
        <taxon>Portunidae</taxon>
        <taxon>Portuninae</taxon>
        <taxon>Portunus</taxon>
    </lineage>
</organism>
<dbReference type="EMBL" id="VSRR010023256">
    <property type="protein sequence ID" value="MPC65351.1"/>
    <property type="molecule type" value="Genomic_DNA"/>
</dbReference>
<evidence type="ECO:0000313" key="3">
    <source>
        <dbReference type="Proteomes" id="UP000324222"/>
    </source>
</evidence>
<feature type="region of interest" description="Disordered" evidence="1">
    <location>
        <begin position="1"/>
        <end position="29"/>
    </location>
</feature>
<keyword evidence="3" id="KW-1185">Reference proteome</keyword>
<comment type="caution">
    <text evidence="2">The sequence shown here is derived from an EMBL/GenBank/DDBJ whole genome shotgun (WGS) entry which is preliminary data.</text>
</comment>
<accession>A0A5B7GYB2</accession>
<sequence length="77" mass="7764">MPDPLLRAAGGGAPSTGERPLSGGAGGGAAVRREAENLAVIVMVCVGRRQVKAALRKARTGTGLHATHTLHAAAENR</sequence>
<dbReference type="AlphaFoldDB" id="A0A5B7GYB2"/>
<protein>
    <submittedName>
        <fullName evidence="2">Uncharacterized protein</fullName>
    </submittedName>
</protein>
<evidence type="ECO:0000313" key="2">
    <source>
        <dbReference type="EMBL" id="MPC65351.1"/>
    </source>
</evidence>
<reference evidence="2 3" key="1">
    <citation type="submission" date="2019-05" db="EMBL/GenBank/DDBJ databases">
        <title>Another draft genome of Portunus trituberculatus and its Hox gene families provides insights of decapod evolution.</title>
        <authorList>
            <person name="Jeong J.-H."/>
            <person name="Song I."/>
            <person name="Kim S."/>
            <person name="Choi T."/>
            <person name="Kim D."/>
            <person name="Ryu S."/>
            <person name="Kim W."/>
        </authorList>
    </citation>
    <scope>NUCLEOTIDE SEQUENCE [LARGE SCALE GENOMIC DNA]</scope>
    <source>
        <tissue evidence="2">Muscle</tissue>
    </source>
</reference>
<name>A0A5B7GYB2_PORTR</name>
<gene>
    <name evidence="2" type="ORF">E2C01_059485</name>
</gene>
<dbReference type="Proteomes" id="UP000324222">
    <property type="component" value="Unassembled WGS sequence"/>
</dbReference>